<dbReference type="PATRIC" id="fig|237368.3.peg.741"/>
<dbReference type="AlphaFoldDB" id="A0A0B0ELS6"/>
<accession>A0A0B0ELS6</accession>
<dbReference type="InterPro" id="IPR019267">
    <property type="entry name" value="CRISPR-assoc_Cas6_C"/>
</dbReference>
<dbReference type="EMBL" id="JRYO01000049">
    <property type="protein sequence ID" value="KHE93559.1"/>
    <property type="molecule type" value="Genomic_DNA"/>
</dbReference>
<dbReference type="Gene3D" id="3.30.70.1900">
    <property type="match status" value="1"/>
</dbReference>
<reference evidence="2 3" key="1">
    <citation type="submission" date="2014-10" db="EMBL/GenBank/DDBJ databases">
        <title>Draft genome of anammox bacterium scalindua brodae, obtained using differential coverage binning of sequence data from two enrichment reactors.</title>
        <authorList>
            <person name="Speth D.R."/>
            <person name="Russ L."/>
            <person name="Kartal B."/>
            <person name="Op den Camp H.J."/>
            <person name="Dutilh B.E."/>
            <person name="Jetten M.S."/>
        </authorList>
    </citation>
    <scope>NUCLEOTIDE SEQUENCE [LARGE SCALE GENOMIC DNA]</scope>
    <source>
        <strain evidence="2">RU1</strain>
    </source>
</reference>
<evidence type="ECO:0000259" key="1">
    <source>
        <dbReference type="Pfam" id="PF10040"/>
    </source>
</evidence>
<evidence type="ECO:0000313" key="3">
    <source>
        <dbReference type="Proteomes" id="UP000030652"/>
    </source>
</evidence>
<name>A0A0B0ELS6_9BACT</name>
<gene>
    <name evidence="2" type="ORF">SCABRO_00684</name>
</gene>
<sequence>MKIESIQCVPQKLTISRFQFNLLPLEEIHLPIYKGSTLRGGFGHAFKRVVCIQKGKQCNDCMVKSTCVYSYIFETFPPDDTEILRLYKNVPHPFVIEPPLTSQRIFKKGEEITFTLVLIGKTIQYLPYFIYTFDELGRIGLGRGKGKFHLKSVTSEIEGAGGDGNSENAGDNGIIYSDENKTLHNHFRVMTAKEISDSNNSPSEIKIEFLTPTRMVFDGRLVGRLEFHHMIRTLLRRVSSLSYFHCGELLELDCKALIEKAENIKCTDRDLRWYDWQRYSARQETKMKMGGLIGNAVFEGDLEEFMTLIALGEFIHVGKGTAFGLGKYKIREM</sequence>
<proteinExistence type="predicted"/>
<dbReference type="eggNOG" id="COG5551">
    <property type="taxonomic scope" value="Bacteria"/>
</dbReference>
<feature type="domain" description="CRISPR-associated protein Cas6 C-terminal" evidence="1">
    <location>
        <begin position="207"/>
        <end position="328"/>
    </location>
</feature>
<evidence type="ECO:0000313" key="2">
    <source>
        <dbReference type="EMBL" id="KHE93559.1"/>
    </source>
</evidence>
<dbReference type="Proteomes" id="UP000030652">
    <property type="component" value="Unassembled WGS sequence"/>
</dbReference>
<protein>
    <recommendedName>
        <fullName evidence="1">CRISPR-associated protein Cas6 C-terminal domain-containing protein</fullName>
    </recommendedName>
</protein>
<dbReference type="Pfam" id="PF10040">
    <property type="entry name" value="CRISPR_Cas6"/>
    <property type="match status" value="1"/>
</dbReference>
<comment type="caution">
    <text evidence="2">The sequence shown here is derived from an EMBL/GenBank/DDBJ whole genome shotgun (WGS) entry which is preliminary data.</text>
</comment>
<organism evidence="2 3">
    <name type="scientific">Candidatus Scalindua brodae</name>
    <dbReference type="NCBI Taxonomy" id="237368"/>
    <lineage>
        <taxon>Bacteria</taxon>
        <taxon>Pseudomonadati</taxon>
        <taxon>Planctomycetota</taxon>
        <taxon>Candidatus Brocadiia</taxon>
        <taxon>Candidatus Brocadiales</taxon>
        <taxon>Candidatus Scalinduaceae</taxon>
        <taxon>Candidatus Scalindua</taxon>
    </lineage>
</organism>